<organism evidence="1 2">
    <name type="scientific">Piromyces finnis</name>
    <dbReference type="NCBI Taxonomy" id="1754191"/>
    <lineage>
        <taxon>Eukaryota</taxon>
        <taxon>Fungi</taxon>
        <taxon>Fungi incertae sedis</taxon>
        <taxon>Chytridiomycota</taxon>
        <taxon>Chytridiomycota incertae sedis</taxon>
        <taxon>Neocallimastigomycetes</taxon>
        <taxon>Neocallimastigales</taxon>
        <taxon>Neocallimastigaceae</taxon>
        <taxon>Piromyces</taxon>
    </lineage>
</organism>
<proteinExistence type="predicted"/>
<gene>
    <name evidence="1" type="ORF">BCR36DRAFT_412903</name>
</gene>
<accession>A0A1Y1V8Z2</accession>
<name>A0A1Y1V8Z2_9FUNG</name>
<dbReference type="Proteomes" id="UP000193719">
    <property type="component" value="Unassembled WGS sequence"/>
</dbReference>
<reference evidence="1 2" key="2">
    <citation type="submission" date="2016-08" db="EMBL/GenBank/DDBJ databases">
        <title>Pervasive Adenine N6-methylation of Active Genes in Fungi.</title>
        <authorList>
            <consortium name="DOE Joint Genome Institute"/>
            <person name="Mondo S.J."/>
            <person name="Dannebaum R.O."/>
            <person name="Kuo R.C."/>
            <person name="Labutti K."/>
            <person name="Haridas S."/>
            <person name="Kuo A."/>
            <person name="Salamov A."/>
            <person name="Ahrendt S.R."/>
            <person name="Lipzen A."/>
            <person name="Sullivan W."/>
            <person name="Andreopoulos W.B."/>
            <person name="Clum A."/>
            <person name="Lindquist E."/>
            <person name="Daum C."/>
            <person name="Ramamoorthy G.K."/>
            <person name="Gryganskyi A."/>
            <person name="Culley D."/>
            <person name="Magnuson J.K."/>
            <person name="James T.Y."/>
            <person name="O'Malley M.A."/>
            <person name="Stajich J.E."/>
            <person name="Spatafora J.W."/>
            <person name="Visel A."/>
            <person name="Grigoriev I.V."/>
        </authorList>
    </citation>
    <scope>NUCLEOTIDE SEQUENCE [LARGE SCALE GENOMIC DNA]</scope>
    <source>
        <strain evidence="2">finn</strain>
    </source>
</reference>
<evidence type="ECO:0000313" key="1">
    <source>
        <dbReference type="EMBL" id="ORX48892.1"/>
    </source>
</evidence>
<keyword evidence="2" id="KW-1185">Reference proteome</keyword>
<protein>
    <submittedName>
        <fullName evidence="1">Uncharacterized protein</fullName>
    </submittedName>
</protein>
<evidence type="ECO:0000313" key="2">
    <source>
        <dbReference type="Proteomes" id="UP000193719"/>
    </source>
</evidence>
<comment type="caution">
    <text evidence="1">The sequence shown here is derived from an EMBL/GenBank/DDBJ whole genome shotgun (WGS) entry which is preliminary data.</text>
</comment>
<dbReference type="AlphaFoldDB" id="A0A1Y1V8Z2"/>
<reference evidence="1 2" key="1">
    <citation type="submission" date="2016-08" db="EMBL/GenBank/DDBJ databases">
        <title>Genomes of anaerobic fungi encode conserved fungal cellulosomes for biomass hydrolysis.</title>
        <authorList>
            <consortium name="DOE Joint Genome Institute"/>
            <person name="Haitjema C.H."/>
            <person name="Gilmore S.P."/>
            <person name="Henske J.K."/>
            <person name="Solomon K.V."/>
            <person name="De Groot R."/>
            <person name="Kuo A."/>
            <person name="Mondo S.J."/>
            <person name="Salamov A.A."/>
            <person name="Labutti K."/>
            <person name="Zhao Z."/>
            <person name="Chiniquy J."/>
            <person name="Barry K."/>
            <person name="Brewer H.M."/>
            <person name="Purvine S.O."/>
            <person name="Wright A.T."/>
            <person name="Boxma B."/>
            <person name="Van Alen T."/>
            <person name="Hackstein J.H."/>
            <person name="Baker S.E."/>
            <person name="Grigoriev I.V."/>
            <person name="O'Malley M.A."/>
        </authorList>
    </citation>
    <scope>NUCLEOTIDE SEQUENCE [LARGE SCALE GENOMIC DNA]</scope>
    <source>
        <strain evidence="2">finn</strain>
    </source>
</reference>
<dbReference type="OrthoDB" id="10503486at2759"/>
<dbReference type="EMBL" id="MCFH01000025">
    <property type="protein sequence ID" value="ORX48892.1"/>
    <property type="molecule type" value="Genomic_DNA"/>
</dbReference>
<sequence>MSDFNFDITYQTSGNNYSYGKSPFRQIQYYLTNRIIGKYSKSIFIDGFINFLTQHINYSDISYDDENNENRFSNLNVKMLYFVYIIKTFEYPDLNENDLIDAEHKTVIKPIFEDILQIKDPENYEDYFLDIIRYLTIFDKIINDDFII</sequence>